<evidence type="ECO:0000256" key="1">
    <source>
        <dbReference type="SAM" id="MobiDB-lite"/>
    </source>
</evidence>
<gene>
    <name evidence="2" type="ORF">FHR38_006126</name>
</gene>
<dbReference type="AlphaFoldDB" id="A0A7W7SWX4"/>
<comment type="caution">
    <text evidence="2">The sequence shown here is derived from an EMBL/GenBank/DDBJ whole genome shotgun (WGS) entry which is preliminary data.</text>
</comment>
<reference evidence="2 3" key="1">
    <citation type="submission" date="2020-08" db="EMBL/GenBank/DDBJ databases">
        <title>Sequencing the genomes of 1000 actinobacteria strains.</title>
        <authorList>
            <person name="Klenk H.-P."/>
        </authorList>
    </citation>
    <scope>NUCLEOTIDE SEQUENCE [LARGE SCALE GENOMIC DNA]</scope>
    <source>
        <strain evidence="2 3">DSM 45886</strain>
    </source>
</reference>
<keyword evidence="3" id="KW-1185">Reference proteome</keyword>
<accession>A0A7W7SWX4</accession>
<protein>
    <submittedName>
        <fullName evidence="2">Uncharacterized protein</fullName>
    </submittedName>
</protein>
<evidence type="ECO:0000313" key="3">
    <source>
        <dbReference type="Proteomes" id="UP000578819"/>
    </source>
</evidence>
<dbReference type="RefSeq" id="WP_246446794.1">
    <property type="nucleotide sequence ID" value="NZ_JACHJW010000001.1"/>
</dbReference>
<dbReference type="EMBL" id="JACHJW010000001">
    <property type="protein sequence ID" value="MBB4962393.1"/>
    <property type="molecule type" value="Genomic_DNA"/>
</dbReference>
<organism evidence="2 3">
    <name type="scientific">Micromonospora polyrhachis</name>
    <dbReference type="NCBI Taxonomy" id="1282883"/>
    <lineage>
        <taxon>Bacteria</taxon>
        <taxon>Bacillati</taxon>
        <taxon>Actinomycetota</taxon>
        <taxon>Actinomycetes</taxon>
        <taxon>Micromonosporales</taxon>
        <taxon>Micromonosporaceae</taxon>
        <taxon>Micromonospora</taxon>
    </lineage>
</organism>
<proteinExistence type="predicted"/>
<dbReference type="Proteomes" id="UP000578819">
    <property type="component" value="Unassembled WGS sequence"/>
</dbReference>
<name>A0A7W7SWX4_9ACTN</name>
<feature type="region of interest" description="Disordered" evidence="1">
    <location>
        <begin position="60"/>
        <end position="91"/>
    </location>
</feature>
<sequence>MPRSGEGVLVLGEEVCQAAADADDYCREALRISGEMMMSHMQAAAQHLSQGREQLARTMDRLDGPAGPTPVEQPDPGGAAALPRNAPRWVG</sequence>
<evidence type="ECO:0000313" key="2">
    <source>
        <dbReference type="EMBL" id="MBB4962393.1"/>
    </source>
</evidence>